<organism evidence="2 3">
    <name type="scientific">Sutterella wadsworthensis 2_1_59BFAA</name>
    <dbReference type="NCBI Taxonomy" id="742823"/>
    <lineage>
        <taxon>Bacteria</taxon>
        <taxon>Pseudomonadati</taxon>
        <taxon>Pseudomonadota</taxon>
        <taxon>Betaproteobacteria</taxon>
        <taxon>Burkholderiales</taxon>
        <taxon>Sutterellaceae</taxon>
        <taxon>Sutterella</taxon>
    </lineage>
</organism>
<gene>
    <name evidence="2" type="ORF">HMPREF9465_02209</name>
</gene>
<accession>K1JR90</accession>
<proteinExistence type="predicted"/>
<reference evidence="2 3" key="1">
    <citation type="submission" date="2012-05" db="EMBL/GenBank/DDBJ databases">
        <title>The Genome Sequence of Sutterella wadsworthensis 2_1_59BFAA.</title>
        <authorList>
            <consortium name="The Broad Institute Genome Sequencing Platform"/>
            <person name="Earl A."/>
            <person name="Ward D."/>
            <person name="Feldgarden M."/>
            <person name="Gevers D."/>
            <person name="Daigneault M."/>
            <person name="Strauss J."/>
            <person name="Allen-Vercoe E."/>
            <person name="Walker B."/>
            <person name="Young S.K."/>
            <person name="Zeng Q."/>
            <person name="Gargeya S."/>
            <person name="Fitzgerald M."/>
            <person name="Haas B."/>
            <person name="Abouelleil A."/>
            <person name="Alvarado L."/>
            <person name="Arachchi H.M."/>
            <person name="Berlin A.M."/>
            <person name="Chapman S.B."/>
            <person name="Goldberg J."/>
            <person name="Griggs A."/>
            <person name="Gujja S."/>
            <person name="Hansen M."/>
            <person name="Howarth C."/>
            <person name="Imamovic A."/>
            <person name="Larimer J."/>
            <person name="McCowen C."/>
            <person name="Montmayeur A."/>
            <person name="Murphy C."/>
            <person name="Neiman D."/>
            <person name="Pearson M."/>
            <person name="Priest M."/>
            <person name="Roberts A."/>
            <person name="Saif S."/>
            <person name="Shea T."/>
            <person name="Sisk P."/>
            <person name="Sykes S."/>
            <person name="Wortman J."/>
            <person name="Nusbaum C."/>
            <person name="Birren B."/>
        </authorList>
    </citation>
    <scope>NUCLEOTIDE SEQUENCE [LARGE SCALE GENOMIC DNA]</scope>
    <source>
        <strain evidence="2 3">2_1_59BFAA</strain>
    </source>
</reference>
<evidence type="ECO:0000313" key="3">
    <source>
        <dbReference type="Proteomes" id="UP000005835"/>
    </source>
</evidence>
<feature type="chain" id="PRO_5003846467" description="TraU family protein" evidence="1">
    <location>
        <begin position="23"/>
        <end position="347"/>
    </location>
</feature>
<dbReference type="Proteomes" id="UP000005835">
    <property type="component" value="Unassembled WGS sequence"/>
</dbReference>
<dbReference type="STRING" id="742823.HMPREF9465_02209"/>
<evidence type="ECO:0000313" key="2">
    <source>
        <dbReference type="EMBL" id="EKB30202.1"/>
    </source>
</evidence>
<evidence type="ECO:0000256" key="1">
    <source>
        <dbReference type="SAM" id="SignalP"/>
    </source>
</evidence>
<name>K1JR90_9BURK</name>
<protein>
    <recommendedName>
        <fullName evidence="4">TraU family protein</fullName>
    </recommendedName>
</protein>
<evidence type="ECO:0008006" key="4">
    <source>
        <dbReference type="Google" id="ProtNLM"/>
    </source>
</evidence>
<dbReference type="PATRIC" id="fig|742823.3.peg.2219"/>
<dbReference type="AlphaFoldDB" id="K1JR90"/>
<feature type="signal peptide" evidence="1">
    <location>
        <begin position="1"/>
        <end position="22"/>
    </location>
</feature>
<dbReference type="RefSeq" id="WP_005437070.1">
    <property type="nucleotide sequence ID" value="NZ_JH815521.1"/>
</dbReference>
<keyword evidence="1" id="KW-0732">Signal</keyword>
<dbReference type="eggNOG" id="ENOG502Z7SA">
    <property type="taxonomic scope" value="Bacteria"/>
</dbReference>
<dbReference type="Pfam" id="PF06834">
    <property type="entry name" value="TraU"/>
    <property type="match status" value="1"/>
</dbReference>
<dbReference type="EMBL" id="ADMG01000051">
    <property type="protein sequence ID" value="EKB30202.1"/>
    <property type="molecule type" value="Genomic_DNA"/>
</dbReference>
<dbReference type="OrthoDB" id="9788211at2"/>
<dbReference type="InterPro" id="IPR009649">
    <property type="entry name" value="TraU"/>
</dbReference>
<dbReference type="HOGENOM" id="CLU_058410_0_0_4"/>
<sequence>MRTLSSLLPGAAMFVAALTVNAATVCQGEILNPVTDVCWSCVFPVKIGGKASLTTSVLPDPDTGAGGPFCTCGKGLNLRAGVTFSFWEPLRTAEIVRHAGCLPSMGGVNMGDMGLRISDHVKVHSHEPDGSMKRHTDFRQVHWYATPWLFILEALLDDGCLDHQTFDLAYMSELDPLWDDTLSSFILNPDAALFANPIAQGACAADCTSASSGLPQNSLYWCSGCQGNVFPLTGWSASLTSHTAVWQLMTHRFAMKLSREGLLLAAHGSKGLCESFYEPLMRKDVWRTQLVWPAHSGKNTDGSCCSPLGRTTVVSGSGKSWSAGGEDGVVLVWRRRDCCSMSAKWGG</sequence>
<comment type="caution">
    <text evidence="2">The sequence shown here is derived from an EMBL/GenBank/DDBJ whole genome shotgun (WGS) entry which is preliminary data.</text>
</comment>
<keyword evidence="3" id="KW-1185">Reference proteome</keyword>